<keyword evidence="4" id="KW-1185">Reference proteome</keyword>
<dbReference type="SUPFAM" id="SSF50939">
    <property type="entry name" value="Sialidases"/>
    <property type="match status" value="1"/>
</dbReference>
<reference evidence="4" key="1">
    <citation type="submission" date="2017-02" db="EMBL/GenBank/DDBJ databases">
        <authorList>
            <person name="Tafer H."/>
            <person name="Lopandic K."/>
        </authorList>
    </citation>
    <scope>NUCLEOTIDE SEQUENCE [LARGE SCALE GENOMIC DNA]</scope>
    <source>
        <strain evidence="4">CBS 366.77</strain>
    </source>
</reference>
<dbReference type="STRING" id="2070753.A0A3A2ZAQ7"/>
<dbReference type="EMBL" id="MVGC01000349">
    <property type="protein sequence ID" value="RJE19996.1"/>
    <property type="molecule type" value="Genomic_DNA"/>
</dbReference>
<dbReference type="InterPro" id="IPR026856">
    <property type="entry name" value="Sialidase_fam"/>
</dbReference>
<dbReference type="GO" id="GO:0005737">
    <property type="term" value="C:cytoplasm"/>
    <property type="evidence" value="ECO:0007669"/>
    <property type="project" value="TreeGrafter"/>
</dbReference>
<dbReference type="PANTHER" id="PTHR10628:SF30">
    <property type="entry name" value="EXO-ALPHA-SIALIDASE"/>
    <property type="match status" value="1"/>
</dbReference>
<dbReference type="InterPro" id="IPR011040">
    <property type="entry name" value="Sialidase"/>
</dbReference>
<dbReference type="OrthoDB" id="2739686at2759"/>
<dbReference type="CDD" id="cd15482">
    <property type="entry name" value="Sialidase_non-viral"/>
    <property type="match status" value="1"/>
</dbReference>
<evidence type="ECO:0000259" key="2">
    <source>
        <dbReference type="Pfam" id="PF13088"/>
    </source>
</evidence>
<dbReference type="InterPro" id="IPR036278">
    <property type="entry name" value="Sialidase_sf"/>
</dbReference>
<organism evidence="3 4">
    <name type="scientific">Aspergillus sclerotialis</name>
    <dbReference type="NCBI Taxonomy" id="2070753"/>
    <lineage>
        <taxon>Eukaryota</taxon>
        <taxon>Fungi</taxon>
        <taxon>Dikarya</taxon>
        <taxon>Ascomycota</taxon>
        <taxon>Pezizomycotina</taxon>
        <taxon>Eurotiomycetes</taxon>
        <taxon>Eurotiomycetidae</taxon>
        <taxon>Eurotiales</taxon>
        <taxon>Aspergillaceae</taxon>
        <taxon>Aspergillus</taxon>
        <taxon>Aspergillus subgen. Polypaecilum</taxon>
    </lineage>
</organism>
<sequence length="330" mass="35348">MTYIAKGQEGNDSAGVQKYGFSDPSYVVDHRTEKVFNFHVFSKNHGFAGSVLGNNDTNLDVQSTEVSVSTDGGVSWSTDPDNQPNLPPIAADEPGAPPLITRAVKPVGKTVDGVDNVGGVVGMFATSGEGIQLRYGEHAGRLIQQYVGKIIQSDGKIAQQAYSVYSDDGGDTWQMGTPVGEGMDENKVVELSNGDIMLNSRPSDGSGYRKVAISTDGGETYSTPKNEEQLPDPANNGAITRMYPNAEQGSADAQILLFTNANSKSSRENGTIRYSCDDGKTWSDGRVFHSAEMSYSTVTALGNDQFGIFYEAKDKLVFAKVDKDYIGVSC</sequence>
<proteinExistence type="predicted"/>
<accession>A0A3A2ZAQ7</accession>
<dbReference type="Gene3D" id="2.120.10.10">
    <property type="match status" value="1"/>
</dbReference>
<name>A0A3A2ZAQ7_9EURO</name>
<protein>
    <recommendedName>
        <fullName evidence="2">Sialidase domain-containing protein</fullName>
    </recommendedName>
</protein>
<evidence type="ECO:0000313" key="4">
    <source>
        <dbReference type="Proteomes" id="UP000266188"/>
    </source>
</evidence>
<dbReference type="GO" id="GO:0006689">
    <property type="term" value="P:ganglioside catabolic process"/>
    <property type="evidence" value="ECO:0007669"/>
    <property type="project" value="TreeGrafter"/>
</dbReference>
<dbReference type="Proteomes" id="UP000266188">
    <property type="component" value="Unassembled WGS sequence"/>
</dbReference>
<dbReference type="PANTHER" id="PTHR10628">
    <property type="entry name" value="SIALIDASE"/>
    <property type="match status" value="1"/>
</dbReference>
<comment type="caution">
    <text evidence="3">The sequence shown here is derived from an EMBL/GenBank/DDBJ whole genome shotgun (WGS) entry which is preliminary data.</text>
</comment>
<feature type="domain" description="Sialidase" evidence="2">
    <location>
        <begin position="159"/>
        <end position="305"/>
    </location>
</feature>
<evidence type="ECO:0000256" key="1">
    <source>
        <dbReference type="SAM" id="MobiDB-lite"/>
    </source>
</evidence>
<dbReference type="GO" id="GO:0004308">
    <property type="term" value="F:exo-alpha-sialidase activity"/>
    <property type="evidence" value="ECO:0007669"/>
    <property type="project" value="InterPro"/>
</dbReference>
<dbReference type="Pfam" id="PF13088">
    <property type="entry name" value="BNR_2"/>
    <property type="match status" value="1"/>
</dbReference>
<dbReference type="GO" id="GO:0009313">
    <property type="term" value="P:oligosaccharide catabolic process"/>
    <property type="evidence" value="ECO:0007669"/>
    <property type="project" value="TreeGrafter"/>
</dbReference>
<dbReference type="AlphaFoldDB" id="A0A3A2ZAQ7"/>
<dbReference type="GO" id="GO:0016020">
    <property type="term" value="C:membrane"/>
    <property type="evidence" value="ECO:0007669"/>
    <property type="project" value="TreeGrafter"/>
</dbReference>
<feature type="region of interest" description="Disordered" evidence="1">
    <location>
        <begin position="214"/>
        <end position="234"/>
    </location>
</feature>
<evidence type="ECO:0000313" key="3">
    <source>
        <dbReference type="EMBL" id="RJE19996.1"/>
    </source>
</evidence>
<gene>
    <name evidence="3" type="ORF">PHISCL_07667</name>
</gene>